<dbReference type="InterPro" id="IPR013766">
    <property type="entry name" value="Thioredoxin_domain"/>
</dbReference>
<dbReference type="InterPro" id="IPR025380">
    <property type="entry name" value="DUF4369"/>
</dbReference>
<keyword evidence="3" id="KW-1015">Disulfide bond</keyword>
<dbReference type="Proteomes" id="UP001449657">
    <property type="component" value="Chromosome"/>
</dbReference>
<sequence length="368" mass="40906">MKTISQILACCLLATSAMAQEAVVEGKIAGLPDGTKIYFNPIFAGGKPDSAEAKGGAFRIATKASESDLFLLRAGNDRYAKHGGAVFYMEPGVLKVSGKGPLLKDLVFAGTPYARELNSLAGLNNTKPFKARTALGEKLNAAYEKKDTVTLKALRPEFNKLDSAVTGEYEKWVDQHPASPVSAMVLGFFIRYEDMDKLEKHLKDLEPSAKQNVFAKRMQHSVEAARATAIGKMAPEFTQNDTLGKAVSLKDFRGQYVLIDFWASWCVPCREENPTVVKAFLRFRDKKFTVLGVSLDREQDKAKWIKAIHDDNLTWTHVSDLKFWDNAVSRQYDIKSIPANFLLDPEGRIIGKNLRGEELEKKLAEVLL</sequence>
<dbReference type="PROSITE" id="PS00194">
    <property type="entry name" value="THIOREDOXIN_1"/>
    <property type="match status" value="1"/>
</dbReference>
<dbReference type="Gene3D" id="3.40.30.10">
    <property type="entry name" value="Glutaredoxin"/>
    <property type="match status" value="1"/>
</dbReference>
<dbReference type="EMBL" id="CP150096">
    <property type="protein sequence ID" value="WZN43954.1"/>
    <property type="molecule type" value="Genomic_DNA"/>
</dbReference>
<dbReference type="InterPro" id="IPR036249">
    <property type="entry name" value="Thioredoxin-like_sf"/>
</dbReference>
<protein>
    <submittedName>
        <fullName evidence="7">TlpA disulfide reductase family protein</fullName>
    </submittedName>
</protein>
<evidence type="ECO:0000259" key="6">
    <source>
        <dbReference type="PROSITE" id="PS51352"/>
    </source>
</evidence>
<reference evidence="7 8" key="1">
    <citation type="submission" date="2024-03" db="EMBL/GenBank/DDBJ databases">
        <title>Chitinophaga caseinilytica sp. nov., a casein hydrolysing bacterium isolated from forest soil.</title>
        <authorList>
            <person name="Lee D.S."/>
            <person name="Han D.M."/>
            <person name="Baek J.H."/>
            <person name="Choi D.G."/>
            <person name="Jeon J.H."/>
            <person name="Jeon C.O."/>
        </authorList>
    </citation>
    <scope>NUCLEOTIDE SEQUENCE [LARGE SCALE GENOMIC DNA]</scope>
    <source>
        <strain evidence="7 8">KACC 19118</strain>
    </source>
</reference>
<dbReference type="PANTHER" id="PTHR42852">
    <property type="entry name" value="THIOL:DISULFIDE INTERCHANGE PROTEIN DSBE"/>
    <property type="match status" value="1"/>
</dbReference>
<feature type="signal peptide" evidence="5">
    <location>
        <begin position="1"/>
        <end position="19"/>
    </location>
</feature>
<proteinExistence type="predicted"/>
<evidence type="ECO:0000256" key="5">
    <source>
        <dbReference type="SAM" id="SignalP"/>
    </source>
</evidence>
<keyword evidence="8" id="KW-1185">Reference proteome</keyword>
<dbReference type="PANTHER" id="PTHR42852:SF6">
    <property type="entry name" value="THIOL:DISULFIDE INTERCHANGE PROTEIN DSBE"/>
    <property type="match status" value="1"/>
</dbReference>
<dbReference type="RefSeq" id="WP_341838748.1">
    <property type="nucleotide sequence ID" value="NZ_CP149792.1"/>
</dbReference>
<gene>
    <name evidence="7" type="ORF">WJU22_13705</name>
</gene>
<evidence type="ECO:0000256" key="3">
    <source>
        <dbReference type="ARBA" id="ARBA00023157"/>
    </source>
</evidence>
<dbReference type="PROSITE" id="PS51352">
    <property type="entry name" value="THIOREDOXIN_2"/>
    <property type="match status" value="1"/>
</dbReference>
<dbReference type="CDD" id="cd02966">
    <property type="entry name" value="TlpA_like_family"/>
    <property type="match status" value="1"/>
</dbReference>
<evidence type="ECO:0000256" key="4">
    <source>
        <dbReference type="ARBA" id="ARBA00023284"/>
    </source>
</evidence>
<comment type="subcellular location">
    <subcellularLocation>
        <location evidence="1">Cell envelope</location>
    </subcellularLocation>
</comment>
<keyword evidence="2" id="KW-0201">Cytochrome c-type biogenesis</keyword>
<accession>A0ABZ2Z0B5</accession>
<dbReference type="InterPro" id="IPR000866">
    <property type="entry name" value="AhpC/TSA"/>
</dbReference>
<keyword evidence="4" id="KW-0676">Redox-active center</keyword>
<organism evidence="7 8">
    <name type="scientific">Chitinophaga caseinilytica</name>
    <dbReference type="NCBI Taxonomy" id="2267521"/>
    <lineage>
        <taxon>Bacteria</taxon>
        <taxon>Pseudomonadati</taxon>
        <taxon>Bacteroidota</taxon>
        <taxon>Chitinophagia</taxon>
        <taxon>Chitinophagales</taxon>
        <taxon>Chitinophagaceae</taxon>
        <taxon>Chitinophaga</taxon>
    </lineage>
</organism>
<evidence type="ECO:0000256" key="2">
    <source>
        <dbReference type="ARBA" id="ARBA00022748"/>
    </source>
</evidence>
<evidence type="ECO:0000313" key="8">
    <source>
        <dbReference type="Proteomes" id="UP001449657"/>
    </source>
</evidence>
<dbReference type="Pfam" id="PF14289">
    <property type="entry name" value="DUF4369"/>
    <property type="match status" value="1"/>
</dbReference>
<name>A0ABZ2Z0B5_9BACT</name>
<evidence type="ECO:0000256" key="1">
    <source>
        <dbReference type="ARBA" id="ARBA00004196"/>
    </source>
</evidence>
<keyword evidence="5" id="KW-0732">Signal</keyword>
<dbReference type="InterPro" id="IPR050553">
    <property type="entry name" value="Thioredoxin_ResA/DsbE_sf"/>
</dbReference>
<feature type="chain" id="PRO_5047157339" evidence="5">
    <location>
        <begin position="20"/>
        <end position="368"/>
    </location>
</feature>
<dbReference type="SUPFAM" id="SSF52833">
    <property type="entry name" value="Thioredoxin-like"/>
    <property type="match status" value="1"/>
</dbReference>
<feature type="domain" description="Thioredoxin" evidence="6">
    <location>
        <begin position="228"/>
        <end position="368"/>
    </location>
</feature>
<dbReference type="Pfam" id="PF00578">
    <property type="entry name" value="AhpC-TSA"/>
    <property type="match status" value="1"/>
</dbReference>
<dbReference type="InterPro" id="IPR017937">
    <property type="entry name" value="Thioredoxin_CS"/>
</dbReference>
<evidence type="ECO:0000313" key="7">
    <source>
        <dbReference type="EMBL" id="WZN43954.1"/>
    </source>
</evidence>